<dbReference type="InterPro" id="IPR051533">
    <property type="entry name" value="WaaL-like"/>
</dbReference>
<keyword evidence="2" id="KW-0812">Transmembrane</keyword>
<dbReference type="EMBL" id="CP074694">
    <property type="protein sequence ID" value="QVL31874.1"/>
    <property type="molecule type" value="Genomic_DNA"/>
</dbReference>
<feature type="region of interest" description="Disordered" evidence="1">
    <location>
        <begin position="452"/>
        <end position="478"/>
    </location>
</feature>
<accession>A0A8E6B5J9</accession>
<dbReference type="Proteomes" id="UP000676194">
    <property type="component" value="Chromosome"/>
</dbReference>
<name>A0A8E6B5J9_9BACT</name>
<dbReference type="PANTHER" id="PTHR37422:SF13">
    <property type="entry name" value="LIPOPOLYSACCHARIDE BIOSYNTHESIS PROTEIN PA4999-RELATED"/>
    <property type="match status" value="1"/>
</dbReference>
<proteinExistence type="predicted"/>
<sequence length="478" mass="53246">MFQIFSLMIVIGILSLASRFGAQKALLYAWPPAMLLLPVWMIMEVGSLTLDLRTVAEVTILVSFLLFPEEAPRLKVNFCDLAVLFLLGVQVVSQFHAGSIGPLTVPEIARKWLLPYLMGRLFFRSEKDLTTVLNMLCPMLVVLTALTVFECFVKINPINKALGMSFGLLEEGEGYRWGMKRAHVTFNHPIFFGMMLVLMLPWSLEAGRRAKTGEGPRWWRHMPKLLGLSLFCCVSRGPQLAGMFTAVAYFFFRTPKARIPMICSACALIFLLQANKDVIVELLGKAAGETQDEKKMIDIDGEEYEYSGTTHRMLLFKVYDKSIQAAGFFGFGTEMKGVVVDEELQQTFGSIDCHYLMFLLQHGWFGVGAFVILMLAVVIKLGRRALQIEKPGSALAAGLAGAMAGVAMLLVSVWFSVDFAGVWIFSAGLASGLQFPPSTGMKVVRSVITPRKKQTKIEAKPRRYLTPPRPIERDTHHA</sequence>
<keyword evidence="2" id="KW-0472">Membrane</keyword>
<evidence type="ECO:0000313" key="3">
    <source>
        <dbReference type="EMBL" id="QVL31874.1"/>
    </source>
</evidence>
<reference evidence="3" key="1">
    <citation type="submission" date="2021-05" db="EMBL/GenBank/DDBJ databases">
        <title>Complete genome sequence of the cellulolytic planctomycete Telmatocola sphagniphila SP2T and characterization of the first cellulase from planctomycetes.</title>
        <authorList>
            <person name="Rakitin A.L."/>
            <person name="Beletsky A.V."/>
            <person name="Naumoff D.G."/>
            <person name="Kulichevskaya I.S."/>
            <person name="Mardanov A.V."/>
            <person name="Ravin N.V."/>
            <person name="Dedysh S.N."/>
        </authorList>
    </citation>
    <scope>NUCLEOTIDE SEQUENCE</scope>
    <source>
        <strain evidence="3">SP2T</strain>
    </source>
</reference>
<keyword evidence="2" id="KW-1133">Transmembrane helix</keyword>
<dbReference type="AlphaFoldDB" id="A0A8E6B5J9"/>
<keyword evidence="4" id="KW-1185">Reference proteome</keyword>
<feature type="transmembrane region" description="Helical" evidence="2">
    <location>
        <begin position="364"/>
        <end position="382"/>
    </location>
</feature>
<organism evidence="3 4">
    <name type="scientific">Telmatocola sphagniphila</name>
    <dbReference type="NCBI Taxonomy" id="1123043"/>
    <lineage>
        <taxon>Bacteria</taxon>
        <taxon>Pseudomonadati</taxon>
        <taxon>Planctomycetota</taxon>
        <taxon>Planctomycetia</taxon>
        <taxon>Gemmatales</taxon>
        <taxon>Gemmataceae</taxon>
    </lineage>
</organism>
<dbReference type="KEGG" id="tsph:KIH39_24055"/>
<feature type="transmembrane region" description="Helical" evidence="2">
    <location>
        <begin position="186"/>
        <end position="204"/>
    </location>
</feature>
<dbReference type="PANTHER" id="PTHR37422">
    <property type="entry name" value="TEICHURONIC ACID BIOSYNTHESIS PROTEIN TUAE"/>
    <property type="match status" value="1"/>
</dbReference>
<gene>
    <name evidence="3" type="ORF">KIH39_24055</name>
</gene>
<evidence type="ECO:0000256" key="2">
    <source>
        <dbReference type="SAM" id="Phobius"/>
    </source>
</evidence>
<feature type="transmembrane region" description="Helical" evidence="2">
    <location>
        <begin position="394"/>
        <end position="417"/>
    </location>
</feature>
<feature type="transmembrane region" description="Helical" evidence="2">
    <location>
        <begin position="423"/>
        <end position="444"/>
    </location>
</feature>
<evidence type="ECO:0008006" key="5">
    <source>
        <dbReference type="Google" id="ProtNLM"/>
    </source>
</evidence>
<evidence type="ECO:0000256" key="1">
    <source>
        <dbReference type="SAM" id="MobiDB-lite"/>
    </source>
</evidence>
<feature type="transmembrane region" description="Helical" evidence="2">
    <location>
        <begin position="132"/>
        <end position="153"/>
    </location>
</feature>
<evidence type="ECO:0000313" key="4">
    <source>
        <dbReference type="Proteomes" id="UP000676194"/>
    </source>
</evidence>
<dbReference type="RefSeq" id="WP_213496272.1">
    <property type="nucleotide sequence ID" value="NZ_CP074694.1"/>
</dbReference>
<protein>
    <recommendedName>
        <fullName evidence="5">O-antigen ligase domain-containing protein</fullName>
    </recommendedName>
</protein>